<dbReference type="OrthoDB" id="1078132at2"/>
<comment type="caution">
    <text evidence="2">The sequence shown here is derived from an EMBL/GenBank/DDBJ whole genome shotgun (WGS) entry which is preliminary data.</text>
</comment>
<gene>
    <name evidence="2" type="ORF">FLL45_19185</name>
</gene>
<dbReference type="RefSeq" id="WP_142943673.1">
    <property type="nucleotide sequence ID" value="NZ_VIKR01000005.1"/>
</dbReference>
<sequence>MFDDIRPYRDSEVVSVINKLVAEKELQNSVAIYTLPYIYKFFPSLARLIVKVSLKMRVKQVRSVSDVQNEMAKYLFRLIKKSTDGFSYSGLDKLDMNQPTLFVSNHRDIVLDPALVNMALFESGANTVEIAIGDNLLTKEWISDLMRLNKSFIVKRNEKTKRAMLTASKTLSAYIHHALTDNGQHIWIAQREGRAKDGLDKTNAALISMLLLNKPKELSISDYLKQLNIVPVSISYELDPCDRDKAIELATIEQTGSYQKSEHEDIQSITRGLVGQKGKVHIAFGEIIDGDFQDSKSIAAAIDKQIINNYRLFDSNNAAYELLKDNSSVPDESHLESRMVNLDANQRRWLLTMYANPVAAKKGLQLN</sequence>
<dbReference type="Pfam" id="PF01553">
    <property type="entry name" value="Acyltransferase"/>
    <property type="match status" value="1"/>
</dbReference>
<dbReference type="PANTHER" id="PTHR30068:SF3">
    <property type="entry name" value="PHOSPHOLIPID_GLYCEROL ACYLTRANSFERASE DOMAIN-CONTAINING PROTEIN"/>
    <property type="match status" value="1"/>
</dbReference>
<dbReference type="AlphaFoldDB" id="A0A545T564"/>
<dbReference type="EMBL" id="VIKR01000005">
    <property type="protein sequence ID" value="TQV72343.1"/>
    <property type="molecule type" value="Genomic_DNA"/>
</dbReference>
<feature type="domain" description="Phospholipid/glycerol acyltransferase" evidence="1">
    <location>
        <begin position="88"/>
        <end position="189"/>
    </location>
</feature>
<dbReference type="SUPFAM" id="SSF69593">
    <property type="entry name" value="Glycerol-3-phosphate (1)-acyltransferase"/>
    <property type="match status" value="1"/>
</dbReference>
<dbReference type="PANTHER" id="PTHR30068">
    <property type="entry name" value="URONATE ISOMERASE"/>
    <property type="match status" value="1"/>
</dbReference>
<evidence type="ECO:0000259" key="1">
    <source>
        <dbReference type="Pfam" id="PF01553"/>
    </source>
</evidence>
<dbReference type="InterPro" id="IPR002123">
    <property type="entry name" value="Plipid/glycerol_acylTrfase"/>
</dbReference>
<name>A0A545T564_9GAMM</name>
<evidence type="ECO:0000313" key="3">
    <source>
        <dbReference type="Proteomes" id="UP000317839"/>
    </source>
</evidence>
<dbReference type="Proteomes" id="UP000317839">
    <property type="component" value="Unassembled WGS sequence"/>
</dbReference>
<organism evidence="2 3">
    <name type="scientific">Aliikangiella marina</name>
    <dbReference type="NCBI Taxonomy" id="1712262"/>
    <lineage>
        <taxon>Bacteria</taxon>
        <taxon>Pseudomonadati</taxon>
        <taxon>Pseudomonadota</taxon>
        <taxon>Gammaproteobacteria</taxon>
        <taxon>Oceanospirillales</taxon>
        <taxon>Pleioneaceae</taxon>
        <taxon>Aliikangiella</taxon>
    </lineage>
</organism>
<keyword evidence="3" id="KW-1185">Reference proteome</keyword>
<dbReference type="GO" id="GO:0016746">
    <property type="term" value="F:acyltransferase activity"/>
    <property type="evidence" value="ECO:0007669"/>
    <property type="project" value="InterPro"/>
</dbReference>
<reference evidence="2 3" key="1">
    <citation type="submission" date="2019-06" db="EMBL/GenBank/DDBJ databases">
        <title>Draft genome of Aliikangiella marina GYP-15.</title>
        <authorList>
            <person name="Wang G."/>
        </authorList>
    </citation>
    <scope>NUCLEOTIDE SEQUENCE [LARGE SCALE GENOMIC DNA]</scope>
    <source>
        <strain evidence="2 3">GYP-15</strain>
    </source>
</reference>
<proteinExistence type="predicted"/>
<dbReference type="GO" id="GO:0019698">
    <property type="term" value="P:D-galacturonate catabolic process"/>
    <property type="evidence" value="ECO:0007669"/>
    <property type="project" value="TreeGrafter"/>
</dbReference>
<accession>A0A545T564</accession>
<protein>
    <submittedName>
        <fullName evidence="2">Cytochrome C oxidase Cbb3</fullName>
    </submittedName>
</protein>
<dbReference type="GO" id="GO:0042840">
    <property type="term" value="P:D-glucuronate catabolic process"/>
    <property type="evidence" value="ECO:0007669"/>
    <property type="project" value="TreeGrafter"/>
</dbReference>
<evidence type="ECO:0000313" key="2">
    <source>
        <dbReference type="EMBL" id="TQV72343.1"/>
    </source>
</evidence>